<dbReference type="Pfam" id="PF00563">
    <property type="entry name" value="EAL"/>
    <property type="match status" value="1"/>
</dbReference>
<dbReference type="EMBL" id="JANDBD010000006">
    <property type="protein sequence ID" value="MCP9273655.1"/>
    <property type="molecule type" value="Genomic_DNA"/>
</dbReference>
<feature type="transmembrane region" description="Helical" evidence="1">
    <location>
        <begin position="124"/>
        <end position="145"/>
    </location>
</feature>
<dbReference type="RefSeq" id="WP_255060972.1">
    <property type="nucleotide sequence ID" value="NZ_JANDBD010000006.1"/>
</dbReference>
<accession>A0ABT1M3C2</accession>
<dbReference type="Proteomes" id="UP001651690">
    <property type="component" value="Unassembled WGS sequence"/>
</dbReference>
<keyword evidence="1" id="KW-1133">Transmembrane helix</keyword>
<organism evidence="3 4">
    <name type="scientific">Mycolicibacterium arenosum</name>
    <dbReference type="NCBI Taxonomy" id="2952157"/>
    <lineage>
        <taxon>Bacteria</taxon>
        <taxon>Bacillati</taxon>
        <taxon>Actinomycetota</taxon>
        <taxon>Actinomycetes</taxon>
        <taxon>Mycobacteriales</taxon>
        <taxon>Mycobacteriaceae</taxon>
        <taxon>Mycolicibacterium</taxon>
    </lineage>
</organism>
<keyword evidence="1" id="KW-0472">Membrane</keyword>
<keyword evidence="1" id="KW-0812">Transmembrane</keyword>
<dbReference type="CDD" id="cd01948">
    <property type="entry name" value="EAL"/>
    <property type="match status" value="1"/>
</dbReference>
<dbReference type="InterPro" id="IPR035919">
    <property type="entry name" value="EAL_sf"/>
</dbReference>
<evidence type="ECO:0000256" key="1">
    <source>
        <dbReference type="SAM" id="Phobius"/>
    </source>
</evidence>
<dbReference type="PANTHER" id="PTHR33121">
    <property type="entry name" value="CYCLIC DI-GMP PHOSPHODIESTERASE PDEF"/>
    <property type="match status" value="1"/>
</dbReference>
<keyword evidence="4" id="KW-1185">Reference proteome</keyword>
<sequence>MQQFIPGSRVQPAFARYISTVMPRRSKRDRAVGARGSSVLARDALMSRTAGTLFLFGGAVNIVVLVGDSPGSFAAGVALAAASAATGLWLVLRRGRLSPLLLHGLLVFATLLIAAEAIVATDPFAAILLATLSVFVAVAAFFFAWPQLAGHVGFVAICMITAMAAHPAVPWQTGAAIASFVAALTVINKLFLDMAVEAEFDALTGLPNRRGFDRHLASWLARAQAVDGTALILVSAVTPADRGVSIDADATLIAVLDSWRPFLNSGERLGRRDADQIAIFQPGTTGRQAHALVDRLRGVTTADCAAGLTTVREGDSAARLIARAEAALLRAKLAGNGRTVADVADVDSDASLLRRALADGVLEIGYQPIVANVPGHPLVAIEALLRWPDAVRPALSPTETVHVAERSGVAAALDVYVLSRACRDAGAIQRMLDAELMLNVNLSAISLVDGDLVARIDSTLSDTDWPAEQLTIEITEEMLDLRGGAVVETLRRLRTRGVRIAVDDFGTGYSSLSRLQALPVDMLKLDKSITDSVRPSSDETPALLRAVAAMARALALPVTVEGVETRRQMHVLADVGFERAQGFLFGCAKGVDAYGSNERWWDPDDEPADAQQG</sequence>
<evidence type="ECO:0000313" key="3">
    <source>
        <dbReference type="EMBL" id="MCP9273655.1"/>
    </source>
</evidence>
<feature type="transmembrane region" description="Helical" evidence="1">
    <location>
        <begin position="45"/>
        <end position="67"/>
    </location>
</feature>
<dbReference type="SUPFAM" id="SSF141868">
    <property type="entry name" value="EAL domain-like"/>
    <property type="match status" value="1"/>
</dbReference>
<dbReference type="SMART" id="SM00267">
    <property type="entry name" value="GGDEF"/>
    <property type="match status" value="1"/>
</dbReference>
<feature type="domain" description="EAL" evidence="2">
    <location>
        <begin position="346"/>
        <end position="602"/>
    </location>
</feature>
<dbReference type="InterPro" id="IPR001633">
    <property type="entry name" value="EAL_dom"/>
</dbReference>
<comment type="caution">
    <text evidence="3">The sequence shown here is derived from an EMBL/GenBank/DDBJ whole genome shotgun (WGS) entry which is preliminary data.</text>
</comment>
<dbReference type="InterPro" id="IPR043128">
    <property type="entry name" value="Rev_trsase/Diguanyl_cyclase"/>
</dbReference>
<dbReference type="Gene3D" id="3.20.20.450">
    <property type="entry name" value="EAL domain"/>
    <property type="match status" value="1"/>
</dbReference>
<protein>
    <submittedName>
        <fullName evidence="3">GGDEF domain-containing phosphodiesterase</fullName>
    </submittedName>
</protein>
<feature type="transmembrane region" description="Helical" evidence="1">
    <location>
        <begin position="99"/>
        <end position="118"/>
    </location>
</feature>
<evidence type="ECO:0000313" key="4">
    <source>
        <dbReference type="Proteomes" id="UP001651690"/>
    </source>
</evidence>
<feature type="transmembrane region" description="Helical" evidence="1">
    <location>
        <begin position="152"/>
        <end position="169"/>
    </location>
</feature>
<name>A0ABT1M3C2_9MYCO</name>
<dbReference type="InterPro" id="IPR000160">
    <property type="entry name" value="GGDEF_dom"/>
</dbReference>
<dbReference type="SMART" id="SM00052">
    <property type="entry name" value="EAL"/>
    <property type="match status" value="1"/>
</dbReference>
<dbReference type="InterPro" id="IPR050706">
    <property type="entry name" value="Cyclic-di-GMP_PDE-like"/>
</dbReference>
<proteinExistence type="predicted"/>
<feature type="transmembrane region" description="Helical" evidence="1">
    <location>
        <begin position="73"/>
        <end position="92"/>
    </location>
</feature>
<dbReference type="PROSITE" id="PS50883">
    <property type="entry name" value="EAL"/>
    <property type="match status" value="1"/>
</dbReference>
<dbReference type="Gene3D" id="3.30.70.270">
    <property type="match status" value="1"/>
</dbReference>
<evidence type="ECO:0000259" key="2">
    <source>
        <dbReference type="PROSITE" id="PS50883"/>
    </source>
</evidence>
<gene>
    <name evidence="3" type="ORF">NM203_15810</name>
</gene>
<dbReference type="InterPro" id="IPR029787">
    <property type="entry name" value="Nucleotide_cyclase"/>
</dbReference>
<dbReference type="SUPFAM" id="SSF55073">
    <property type="entry name" value="Nucleotide cyclase"/>
    <property type="match status" value="1"/>
</dbReference>
<reference evidence="3 4" key="1">
    <citation type="submission" date="2022-06" db="EMBL/GenBank/DDBJ databases">
        <title>Mycolicibacterium sp. CAU 1645 isolated from seawater.</title>
        <authorList>
            <person name="Kim W."/>
        </authorList>
    </citation>
    <scope>NUCLEOTIDE SEQUENCE [LARGE SCALE GENOMIC DNA]</scope>
    <source>
        <strain evidence="3 4">CAU 1645</strain>
    </source>
</reference>
<dbReference type="PANTHER" id="PTHR33121:SF70">
    <property type="entry name" value="SIGNALING PROTEIN YKOW"/>
    <property type="match status" value="1"/>
</dbReference>